<evidence type="ECO:0000313" key="8">
    <source>
        <dbReference type="EMBL" id="HIZ02660.1"/>
    </source>
</evidence>
<evidence type="ECO:0000256" key="5">
    <source>
        <dbReference type="ARBA" id="ARBA00022989"/>
    </source>
</evidence>
<feature type="transmembrane region" description="Helical" evidence="7">
    <location>
        <begin position="279"/>
        <end position="298"/>
    </location>
</feature>
<evidence type="ECO:0000313" key="9">
    <source>
        <dbReference type="Proteomes" id="UP000824132"/>
    </source>
</evidence>
<keyword evidence="5 7" id="KW-1133">Transmembrane helix</keyword>
<dbReference type="GO" id="GO:0022857">
    <property type="term" value="F:transmembrane transporter activity"/>
    <property type="evidence" value="ECO:0007669"/>
    <property type="project" value="InterPro"/>
</dbReference>
<evidence type="ECO:0000256" key="1">
    <source>
        <dbReference type="ARBA" id="ARBA00004651"/>
    </source>
</evidence>
<dbReference type="Proteomes" id="UP000824132">
    <property type="component" value="Unassembled WGS sequence"/>
</dbReference>
<evidence type="ECO:0000256" key="6">
    <source>
        <dbReference type="ARBA" id="ARBA00023136"/>
    </source>
</evidence>
<feature type="transmembrane region" description="Helical" evidence="7">
    <location>
        <begin position="169"/>
        <end position="191"/>
    </location>
</feature>
<evidence type="ECO:0000256" key="4">
    <source>
        <dbReference type="ARBA" id="ARBA00022692"/>
    </source>
</evidence>
<feature type="transmembrane region" description="Helical" evidence="7">
    <location>
        <begin position="75"/>
        <end position="93"/>
    </location>
</feature>
<evidence type="ECO:0000256" key="2">
    <source>
        <dbReference type="ARBA" id="ARBA00008335"/>
    </source>
</evidence>
<keyword evidence="6 7" id="KW-0472">Membrane</keyword>
<dbReference type="InterPro" id="IPR051788">
    <property type="entry name" value="MFS_Transporter"/>
</dbReference>
<feature type="transmembrane region" description="Helical" evidence="7">
    <location>
        <begin position="250"/>
        <end position="267"/>
    </location>
</feature>
<dbReference type="PANTHER" id="PTHR23514">
    <property type="entry name" value="BYPASS OF STOP CODON PROTEIN 6"/>
    <property type="match status" value="1"/>
</dbReference>
<name>A0A9D2CWV2_9FIRM</name>
<dbReference type="InterPro" id="IPR036259">
    <property type="entry name" value="MFS_trans_sf"/>
</dbReference>
<evidence type="ECO:0000256" key="7">
    <source>
        <dbReference type="SAM" id="Phobius"/>
    </source>
</evidence>
<feature type="transmembrane region" description="Helical" evidence="7">
    <location>
        <begin position="12"/>
        <end position="34"/>
    </location>
</feature>
<dbReference type="InterPro" id="IPR011701">
    <property type="entry name" value="MFS"/>
</dbReference>
<feature type="transmembrane region" description="Helical" evidence="7">
    <location>
        <begin position="367"/>
        <end position="389"/>
    </location>
</feature>
<accession>A0A9D2CWV2</accession>
<dbReference type="SUPFAM" id="SSF103473">
    <property type="entry name" value="MFS general substrate transporter"/>
    <property type="match status" value="1"/>
</dbReference>
<dbReference type="Pfam" id="PF07690">
    <property type="entry name" value="MFS_1"/>
    <property type="match status" value="1"/>
</dbReference>
<dbReference type="Gene3D" id="1.20.1250.20">
    <property type="entry name" value="MFS general substrate transporter like domains"/>
    <property type="match status" value="2"/>
</dbReference>
<organism evidence="8 9">
    <name type="scientific">Candidatus Borkfalkia avistercoris</name>
    <dbReference type="NCBI Taxonomy" id="2838504"/>
    <lineage>
        <taxon>Bacteria</taxon>
        <taxon>Bacillati</taxon>
        <taxon>Bacillota</taxon>
        <taxon>Clostridia</taxon>
        <taxon>Christensenellales</taxon>
        <taxon>Christensenellaceae</taxon>
        <taxon>Candidatus Borkfalkia</taxon>
    </lineage>
</organism>
<comment type="subcellular location">
    <subcellularLocation>
        <location evidence="1">Cell membrane</location>
        <topology evidence="1">Multi-pass membrane protein</topology>
    </subcellularLocation>
</comment>
<comment type="similarity">
    <text evidence="2">Belongs to the major facilitator superfamily.</text>
</comment>
<protein>
    <submittedName>
        <fullName evidence="8">MFS transporter</fullName>
    </submittedName>
</protein>
<dbReference type="AlphaFoldDB" id="A0A9D2CWV2"/>
<dbReference type="EMBL" id="DXCL01000001">
    <property type="protein sequence ID" value="HIZ02660.1"/>
    <property type="molecule type" value="Genomic_DNA"/>
</dbReference>
<dbReference type="GO" id="GO:0005886">
    <property type="term" value="C:plasma membrane"/>
    <property type="evidence" value="ECO:0007669"/>
    <property type="project" value="UniProtKB-SubCell"/>
</dbReference>
<sequence length="407" mass="42451">MGKLGVKHTVFACYFGSITQAIINNFAPLLFVTFNTEYGISLTLIGAMITVNFGVQLLVDLFASKFVDKIGYRPCMVAAHLFAGGGLLLLAFLPEVLPVPAAGLFVASSVYAVGGGLIEVLVSPVVEACPSENKKSAMSLLHSFYCWGQVAVVAISTLFFVAFGIENWALLACIWAAIPLLNAVYFLFVPIFKTVEEGQGMSVTGLLKTPIFWFFVLLMLCAGSCEQAISQWASAFTESGLHVSKTLGDLLGPCLFAVCMGTARVLFAKFGSKIHIKPALMVAAAGCAAGYALCAFAPQSASWLGLLGCGVVGISVGIMWPGTFSFASGTLPKGGTAMFALLALAGDAGCMAGPSSVGALADLFGGSLQTGIAFGLVFPAAMFIAAALYRGKRLSSEKNIAEAEKND</sequence>
<feature type="transmembrane region" description="Helical" evidence="7">
    <location>
        <begin position="143"/>
        <end position="163"/>
    </location>
</feature>
<feature type="transmembrane region" description="Helical" evidence="7">
    <location>
        <begin position="40"/>
        <end position="63"/>
    </location>
</feature>
<keyword evidence="3" id="KW-0813">Transport</keyword>
<feature type="transmembrane region" description="Helical" evidence="7">
    <location>
        <begin position="99"/>
        <end position="122"/>
    </location>
</feature>
<proteinExistence type="inferred from homology"/>
<reference evidence="8" key="1">
    <citation type="journal article" date="2021" name="PeerJ">
        <title>Extensive microbial diversity within the chicken gut microbiome revealed by metagenomics and culture.</title>
        <authorList>
            <person name="Gilroy R."/>
            <person name="Ravi A."/>
            <person name="Getino M."/>
            <person name="Pursley I."/>
            <person name="Horton D.L."/>
            <person name="Alikhan N.F."/>
            <person name="Baker D."/>
            <person name="Gharbi K."/>
            <person name="Hall N."/>
            <person name="Watson M."/>
            <person name="Adriaenssens E.M."/>
            <person name="Foster-Nyarko E."/>
            <person name="Jarju S."/>
            <person name="Secka A."/>
            <person name="Antonio M."/>
            <person name="Oren A."/>
            <person name="Chaudhuri R.R."/>
            <person name="La Ragione R."/>
            <person name="Hildebrand F."/>
            <person name="Pallen M.J."/>
        </authorList>
    </citation>
    <scope>NUCLEOTIDE SEQUENCE</scope>
    <source>
        <strain evidence="8">CHK187-5294</strain>
    </source>
</reference>
<reference evidence="8" key="2">
    <citation type="submission" date="2021-04" db="EMBL/GenBank/DDBJ databases">
        <authorList>
            <person name="Gilroy R."/>
        </authorList>
    </citation>
    <scope>NUCLEOTIDE SEQUENCE</scope>
    <source>
        <strain evidence="8">CHK187-5294</strain>
    </source>
</reference>
<keyword evidence="4 7" id="KW-0812">Transmembrane</keyword>
<feature type="transmembrane region" description="Helical" evidence="7">
    <location>
        <begin position="211"/>
        <end position="230"/>
    </location>
</feature>
<comment type="caution">
    <text evidence="8">The sequence shown here is derived from an EMBL/GenBank/DDBJ whole genome shotgun (WGS) entry which is preliminary data.</text>
</comment>
<dbReference type="PANTHER" id="PTHR23514:SF3">
    <property type="entry name" value="BYPASS OF STOP CODON PROTEIN 6"/>
    <property type="match status" value="1"/>
</dbReference>
<feature type="transmembrane region" description="Helical" evidence="7">
    <location>
        <begin position="304"/>
        <end position="327"/>
    </location>
</feature>
<evidence type="ECO:0000256" key="3">
    <source>
        <dbReference type="ARBA" id="ARBA00022448"/>
    </source>
</evidence>
<gene>
    <name evidence="8" type="ORF">H9727_00070</name>
</gene>